<dbReference type="Pfam" id="PF00072">
    <property type="entry name" value="Response_reg"/>
    <property type="match status" value="1"/>
</dbReference>
<organism evidence="3 4">
    <name type="scientific">Pseudoduganella violacea</name>
    <dbReference type="NCBI Taxonomy" id="1715466"/>
    <lineage>
        <taxon>Bacteria</taxon>
        <taxon>Pseudomonadati</taxon>
        <taxon>Pseudomonadota</taxon>
        <taxon>Betaproteobacteria</taxon>
        <taxon>Burkholderiales</taxon>
        <taxon>Oxalobacteraceae</taxon>
        <taxon>Telluria group</taxon>
        <taxon>Pseudoduganella</taxon>
    </lineage>
</organism>
<reference evidence="3 4" key="1">
    <citation type="submission" date="2020-08" db="EMBL/GenBank/DDBJ databases">
        <title>Genomic Encyclopedia of Type Strains, Phase III (KMG-III): the genomes of soil and plant-associated and newly described type strains.</title>
        <authorList>
            <person name="Whitman W."/>
        </authorList>
    </citation>
    <scope>NUCLEOTIDE SEQUENCE [LARGE SCALE GENOMIC DNA]</scope>
    <source>
        <strain evidence="3 4">CECT 8897</strain>
    </source>
</reference>
<evidence type="ECO:0000313" key="4">
    <source>
        <dbReference type="Proteomes" id="UP000541535"/>
    </source>
</evidence>
<dbReference type="SUPFAM" id="SSF52172">
    <property type="entry name" value="CheY-like"/>
    <property type="match status" value="1"/>
</dbReference>
<protein>
    <submittedName>
        <fullName evidence="3">CheY-like chemotaxis protein</fullName>
    </submittedName>
</protein>
<dbReference type="RefSeq" id="WP_183441485.1">
    <property type="nucleotide sequence ID" value="NZ_JACHXD010000007.1"/>
</dbReference>
<feature type="domain" description="Response regulatory" evidence="2">
    <location>
        <begin position="5"/>
        <end position="134"/>
    </location>
</feature>
<dbReference type="InterPro" id="IPR011006">
    <property type="entry name" value="CheY-like_superfamily"/>
</dbReference>
<dbReference type="EMBL" id="JACHXD010000007">
    <property type="protein sequence ID" value="MBB3119660.1"/>
    <property type="molecule type" value="Genomic_DNA"/>
</dbReference>
<dbReference type="InterPro" id="IPR001789">
    <property type="entry name" value="Sig_transdc_resp-reg_receiver"/>
</dbReference>
<gene>
    <name evidence="3" type="ORF">FHS03_002715</name>
</gene>
<keyword evidence="1" id="KW-0597">Phosphoprotein</keyword>
<evidence type="ECO:0000256" key="1">
    <source>
        <dbReference type="PROSITE-ProRule" id="PRU00169"/>
    </source>
</evidence>
<keyword evidence="4" id="KW-1185">Reference proteome</keyword>
<name>A0A7W5FU84_9BURK</name>
<feature type="modified residue" description="4-aspartylphosphate" evidence="1">
    <location>
        <position position="56"/>
    </location>
</feature>
<dbReference type="Gene3D" id="3.40.50.2300">
    <property type="match status" value="1"/>
</dbReference>
<proteinExistence type="predicted"/>
<dbReference type="GO" id="GO:0000160">
    <property type="term" value="P:phosphorelay signal transduction system"/>
    <property type="evidence" value="ECO:0007669"/>
    <property type="project" value="InterPro"/>
</dbReference>
<dbReference type="Proteomes" id="UP000541535">
    <property type="component" value="Unassembled WGS sequence"/>
</dbReference>
<dbReference type="AlphaFoldDB" id="A0A7W5FU84"/>
<accession>A0A7W5FU84</accession>
<dbReference type="PROSITE" id="PS50110">
    <property type="entry name" value="RESPONSE_REGULATORY"/>
    <property type="match status" value="1"/>
</dbReference>
<dbReference type="CDD" id="cd00156">
    <property type="entry name" value="REC"/>
    <property type="match status" value="1"/>
</dbReference>
<dbReference type="SMART" id="SM00448">
    <property type="entry name" value="REC"/>
    <property type="match status" value="1"/>
</dbReference>
<evidence type="ECO:0000259" key="2">
    <source>
        <dbReference type="PROSITE" id="PS50110"/>
    </source>
</evidence>
<comment type="caution">
    <text evidence="3">The sequence shown here is derived from an EMBL/GenBank/DDBJ whole genome shotgun (WGS) entry which is preliminary data.</text>
</comment>
<evidence type="ECO:0000313" key="3">
    <source>
        <dbReference type="EMBL" id="MBB3119660.1"/>
    </source>
</evidence>
<sequence length="135" mass="15066">MKNKNVFLLDDEHTNISWLVEWLNSKGCTTETAASADEALNKLEGKVSKFDCFLIDLNVPTSVHRGTGPIYTEYPGLAVAQKIRSWGVAGGKVVIYSVHLTPQLEVEIYEKLSCKYVVKGRPRELKSVLIKDLSL</sequence>